<dbReference type="RefSeq" id="XP_040630020.1">
    <property type="nucleotide sequence ID" value="XM_040774986.1"/>
</dbReference>
<feature type="transmembrane region" description="Helical" evidence="9">
    <location>
        <begin position="412"/>
        <end position="431"/>
    </location>
</feature>
<feature type="transmembrane region" description="Helical" evidence="9">
    <location>
        <begin position="385"/>
        <end position="406"/>
    </location>
</feature>
<dbReference type="GO" id="GO:0006629">
    <property type="term" value="P:lipid metabolic process"/>
    <property type="evidence" value="ECO:0007669"/>
    <property type="project" value="InterPro"/>
</dbReference>
<feature type="transmembrane region" description="Helical" evidence="9">
    <location>
        <begin position="344"/>
        <end position="364"/>
    </location>
</feature>
<evidence type="ECO:0000313" key="12">
    <source>
        <dbReference type="Proteomes" id="UP000030653"/>
    </source>
</evidence>
<evidence type="ECO:0000256" key="6">
    <source>
        <dbReference type="ARBA" id="ARBA00022989"/>
    </source>
</evidence>
<feature type="region of interest" description="Disordered" evidence="8">
    <location>
        <begin position="120"/>
        <end position="142"/>
    </location>
</feature>
<keyword evidence="7 9" id="KW-0472">Membrane</keyword>
<keyword evidence="12" id="KW-1185">Reference proteome</keyword>
<evidence type="ECO:0000256" key="5">
    <source>
        <dbReference type="ARBA" id="ARBA00022692"/>
    </source>
</evidence>
<gene>
    <name evidence="11" type="ORF">DACRYDRAFT_50404</name>
</gene>
<dbReference type="InterPro" id="IPR044851">
    <property type="entry name" value="Wax_synthase"/>
</dbReference>
<dbReference type="HOGENOM" id="CLU_034105_1_0_1"/>
<feature type="transmembrane region" description="Helical" evidence="9">
    <location>
        <begin position="239"/>
        <end position="272"/>
    </location>
</feature>
<comment type="subcellular location">
    <subcellularLocation>
        <location evidence="1">Membrane</location>
        <topology evidence="1">Multi-pass membrane protein</topology>
    </subcellularLocation>
</comment>
<proteinExistence type="inferred from homology"/>
<evidence type="ECO:0000256" key="4">
    <source>
        <dbReference type="ARBA" id="ARBA00022679"/>
    </source>
</evidence>
<protein>
    <recommendedName>
        <fullName evidence="10">Wax synthase domain-containing protein</fullName>
    </recommendedName>
</protein>
<dbReference type="AlphaFoldDB" id="M5FYK7"/>
<dbReference type="Proteomes" id="UP000030653">
    <property type="component" value="Unassembled WGS sequence"/>
</dbReference>
<evidence type="ECO:0000256" key="9">
    <source>
        <dbReference type="SAM" id="Phobius"/>
    </source>
</evidence>
<keyword evidence="5 9" id="KW-0812">Transmembrane</keyword>
<feature type="domain" description="Wax synthase" evidence="10">
    <location>
        <begin position="279"/>
        <end position="364"/>
    </location>
</feature>
<evidence type="ECO:0000256" key="1">
    <source>
        <dbReference type="ARBA" id="ARBA00004141"/>
    </source>
</evidence>
<feature type="transmembrane region" description="Helical" evidence="9">
    <location>
        <begin position="50"/>
        <end position="69"/>
    </location>
</feature>
<comment type="pathway">
    <text evidence="2">Secondary metabolite biosynthesis.</text>
</comment>
<organism evidence="11 12">
    <name type="scientific">Dacryopinax primogenitus (strain DJM 731)</name>
    <name type="common">Brown rot fungus</name>
    <dbReference type="NCBI Taxonomy" id="1858805"/>
    <lineage>
        <taxon>Eukaryota</taxon>
        <taxon>Fungi</taxon>
        <taxon>Dikarya</taxon>
        <taxon>Basidiomycota</taxon>
        <taxon>Agaricomycotina</taxon>
        <taxon>Dacrymycetes</taxon>
        <taxon>Dacrymycetales</taxon>
        <taxon>Dacrymycetaceae</taxon>
        <taxon>Dacryopinax</taxon>
    </lineage>
</organism>
<keyword evidence="4" id="KW-0808">Transferase</keyword>
<evidence type="ECO:0000313" key="11">
    <source>
        <dbReference type="EMBL" id="EJU03126.1"/>
    </source>
</evidence>
<dbReference type="OMA" id="QICTDSW"/>
<name>M5FYK7_DACPD</name>
<accession>M5FYK7</accession>
<dbReference type="GO" id="GO:0016020">
    <property type="term" value="C:membrane"/>
    <property type="evidence" value="ECO:0007669"/>
    <property type="project" value="UniProtKB-SubCell"/>
</dbReference>
<dbReference type="Pfam" id="PF13813">
    <property type="entry name" value="MBOAT_2"/>
    <property type="match status" value="1"/>
</dbReference>
<dbReference type="STRING" id="1858805.M5FYK7"/>
<evidence type="ECO:0000256" key="2">
    <source>
        <dbReference type="ARBA" id="ARBA00005179"/>
    </source>
</evidence>
<evidence type="ECO:0000256" key="8">
    <source>
        <dbReference type="SAM" id="MobiDB-lite"/>
    </source>
</evidence>
<feature type="transmembrane region" description="Helical" evidence="9">
    <location>
        <begin position="20"/>
        <end position="43"/>
    </location>
</feature>
<dbReference type="InterPro" id="IPR032805">
    <property type="entry name" value="Wax_synthase_dom"/>
</dbReference>
<feature type="compositionally biased region" description="Polar residues" evidence="8">
    <location>
        <begin position="120"/>
        <end position="129"/>
    </location>
</feature>
<comment type="similarity">
    <text evidence="3">Belongs to the wax synthase family.</text>
</comment>
<reference evidence="11 12" key="1">
    <citation type="journal article" date="2012" name="Science">
        <title>The Paleozoic origin of enzymatic lignin decomposition reconstructed from 31 fungal genomes.</title>
        <authorList>
            <person name="Floudas D."/>
            <person name="Binder M."/>
            <person name="Riley R."/>
            <person name="Barry K."/>
            <person name="Blanchette R.A."/>
            <person name="Henrissat B."/>
            <person name="Martinez A.T."/>
            <person name="Otillar R."/>
            <person name="Spatafora J.W."/>
            <person name="Yadav J.S."/>
            <person name="Aerts A."/>
            <person name="Benoit I."/>
            <person name="Boyd A."/>
            <person name="Carlson A."/>
            <person name="Copeland A."/>
            <person name="Coutinho P.M."/>
            <person name="de Vries R.P."/>
            <person name="Ferreira P."/>
            <person name="Findley K."/>
            <person name="Foster B."/>
            <person name="Gaskell J."/>
            <person name="Glotzer D."/>
            <person name="Gorecki P."/>
            <person name="Heitman J."/>
            <person name="Hesse C."/>
            <person name="Hori C."/>
            <person name="Igarashi K."/>
            <person name="Jurgens J.A."/>
            <person name="Kallen N."/>
            <person name="Kersten P."/>
            <person name="Kohler A."/>
            <person name="Kuees U."/>
            <person name="Kumar T.K.A."/>
            <person name="Kuo A."/>
            <person name="LaButti K."/>
            <person name="Larrondo L.F."/>
            <person name="Lindquist E."/>
            <person name="Ling A."/>
            <person name="Lombard V."/>
            <person name="Lucas S."/>
            <person name="Lundell T."/>
            <person name="Martin R."/>
            <person name="McLaughlin D.J."/>
            <person name="Morgenstern I."/>
            <person name="Morin E."/>
            <person name="Murat C."/>
            <person name="Nagy L.G."/>
            <person name="Nolan M."/>
            <person name="Ohm R.A."/>
            <person name="Patyshakuliyeva A."/>
            <person name="Rokas A."/>
            <person name="Ruiz-Duenas F.J."/>
            <person name="Sabat G."/>
            <person name="Salamov A."/>
            <person name="Samejima M."/>
            <person name="Schmutz J."/>
            <person name="Slot J.C."/>
            <person name="St John F."/>
            <person name="Stenlid J."/>
            <person name="Sun H."/>
            <person name="Sun S."/>
            <person name="Syed K."/>
            <person name="Tsang A."/>
            <person name="Wiebenga A."/>
            <person name="Young D."/>
            <person name="Pisabarro A."/>
            <person name="Eastwood D.C."/>
            <person name="Martin F."/>
            <person name="Cullen D."/>
            <person name="Grigoriev I.V."/>
            <person name="Hibbett D.S."/>
        </authorList>
    </citation>
    <scope>NUCLEOTIDE SEQUENCE [LARGE SCALE GENOMIC DNA]</scope>
    <source>
        <strain evidence="11 12">DJM-731 SS1</strain>
    </source>
</reference>
<sequence>MDQIPLIASYYPLLPPEERIPVTAFTFPLILLAPAPVFLLAYLSLRPNTLFVRLAILPFAVAPALYVLVGFRWMSWDLAPWNFALGLLCLLSVAKAVEFGTDTTGFPRLHKLVPNGISSTDKATPNGVASTEKDTVSRPAKLGPPQGLVAGLIDALDLSCSWRGIGWEHGKDTYVPPFPSPNLTGEELKRTWLKHAFKQFLLALFLLDALEVGVKQHPNFRHAGSASIWLPSLPPVQRWAVAVLMSYMTGSAVITGFQLCYHLLGLFAVLLLGHDPRSWPPIFEQPWRSTSLHDYWAKRWHQMFRRMFMIMGGYPVSWALRGLFGPMAGHVGLVVGTFVISGTYHTLSLFPTGIPLGWGSMIYFSMQGIGLGSERLFRHVTGRRVSGFGGWLWVMLWVVVAGMMGVDDWHMHGLGAGIIIPPVLSPLRAVIFPLGRMIQRHYWP</sequence>
<dbReference type="PANTHER" id="PTHR31595">
    <property type="entry name" value="LONG-CHAIN-ALCOHOL O-FATTY-ACYLTRANSFERASE 3-RELATED"/>
    <property type="match status" value="1"/>
</dbReference>
<dbReference type="GeneID" id="63690048"/>
<dbReference type="EMBL" id="JH795860">
    <property type="protein sequence ID" value="EJU03126.1"/>
    <property type="molecule type" value="Genomic_DNA"/>
</dbReference>
<dbReference type="OrthoDB" id="1077582at2759"/>
<dbReference type="GO" id="GO:0008374">
    <property type="term" value="F:O-acyltransferase activity"/>
    <property type="evidence" value="ECO:0007669"/>
    <property type="project" value="InterPro"/>
</dbReference>
<evidence type="ECO:0000256" key="3">
    <source>
        <dbReference type="ARBA" id="ARBA00007282"/>
    </source>
</evidence>
<evidence type="ECO:0000256" key="7">
    <source>
        <dbReference type="ARBA" id="ARBA00023136"/>
    </source>
</evidence>
<evidence type="ECO:0000259" key="10">
    <source>
        <dbReference type="Pfam" id="PF13813"/>
    </source>
</evidence>
<dbReference type="PANTHER" id="PTHR31595:SF57">
    <property type="entry name" value="OS04G0481900 PROTEIN"/>
    <property type="match status" value="1"/>
</dbReference>
<keyword evidence="6 9" id="KW-1133">Transmembrane helix</keyword>